<evidence type="ECO:0000256" key="1">
    <source>
        <dbReference type="SAM" id="MobiDB-lite"/>
    </source>
</evidence>
<keyword evidence="5" id="KW-1185">Reference proteome</keyword>
<dbReference type="InterPro" id="IPR025711">
    <property type="entry name" value="PepSY"/>
</dbReference>
<comment type="caution">
    <text evidence="4">The sequence shown here is derived from an EMBL/GenBank/DDBJ whole genome shotgun (WGS) entry which is preliminary data.</text>
</comment>
<dbReference type="RefSeq" id="WP_102070038.1">
    <property type="nucleotide sequence ID" value="NZ_PDNV01000006.1"/>
</dbReference>
<proteinExistence type="predicted"/>
<sequence length="133" mass="14480">MSNRYTKAAIVLALSAATATAGLAYGQSQGPISQAGGAVVAPAGQPNTSGQQDTWLNLGQIYDRLEAAGYTDVREIERENDGYEAKARDSKGRTVKLYIEPLEGRIVGEKLRDRKRESDPDQRGDRERAGELR</sequence>
<feature type="region of interest" description="Disordered" evidence="1">
    <location>
        <begin position="27"/>
        <end position="51"/>
    </location>
</feature>
<protein>
    <recommendedName>
        <fullName evidence="3">PepSY domain-containing protein</fullName>
    </recommendedName>
</protein>
<evidence type="ECO:0000256" key="2">
    <source>
        <dbReference type="SAM" id="SignalP"/>
    </source>
</evidence>
<accession>A0A2N4UFY2</accession>
<feature type="compositionally biased region" description="Low complexity" evidence="1">
    <location>
        <begin position="34"/>
        <end position="46"/>
    </location>
</feature>
<organism evidence="4 5">
    <name type="scientific">Pollutimonas nitritireducens</name>
    <dbReference type="NCBI Taxonomy" id="2045209"/>
    <lineage>
        <taxon>Bacteria</taxon>
        <taxon>Pseudomonadati</taxon>
        <taxon>Pseudomonadota</taxon>
        <taxon>Betaproteobacteria</taxon>
        <taxon>Burkholderiales</taxon>
        <taxon>Alcaligenaceae</taxon>
        <taxon>Pollutimonas</taxon>
    </lineage>
</organism>
<dbReference type="EMBL" id="PDNV01000006">
    <property type="protein sequence ID" value="PLC53919.1"/>
    <property type="molecule type" value="Genomic_DNA"/>
</dbReference>
<evidence type="ECO:0000313" key="4">
    <source>
        <dbReference type="EMBL" id="PLC53919.1"/>
    </source>
</evidence>
<gene>
    <name evidence="4" type="ORF">CR155_10830</name>
</gene>
<feature type="region of interest" description="Disordered" evidence="1">
    <location>
        <begin position="108"/>
        <end position="133"/>
    </location>
</feature>
<reference evidence="4 5" key="1">
    <citation type="submission" date="2017-10" db="EMBL/GenBank/DDBJ databases">
        <title>Two draft genome sequences of Pusillimonas sp. strains isolated from a nitrate- and radionuclide-contaminated groundwater in Russia.</title>
        <authorList>
            <person name="Grouzdev D.S."/>
            <person name="Tourova T.P."/>
            <person name="Goeva M.A."/>
            <person name="Babich T.L."/>
            <person name="Sokolova D.S."/>
            <person name="Abdullin R."/>
            <person name="Poltaraus A.B."/>
            <person name="Toshchakov S.V."/>
            <person name="Nazina T.N."/>
        </authorList>
    </citation>
    <scope>NUCLEOTIDE SEQUENCE [LARGE SCALE GENOMIC DNA]</scope>
    <source>
        <strain evidence="4 5">JR1/69-2-13</strain>
    </source>
</reference>
<feature type="chain" id="PRO_5014723517" description="PepSY domain-containing protein" evidence="2">
    <location>
        <begin position="25"/>
        <end position="133"/>
    </location>
</feature>
<dbReference type="Pfam" id="PF13670">
    <property type="entry name" value="PepSY_2"/>
    <property type="match status" value="1"/>
</dbReference>
<feature type="signal peptide" evidence="2">
    <location>
        <begin position="1"/>
        <end position="24"/>
    </location>
</feature>
<feature type="domain" description="PepSY" evidence="3">
    <location>
        <begin position="37"/>
        <end position="110"/>
    </location>
</feature>
<dbReference type="AlphaFoldDB" id="A0A2N4UFY2"/>
<dbReference type="Proteomes" id="UP000234328">
    <property type="component" value="Unassembled WGS sequence"/>
</dbReference>
<evidence type="ECO:0000259" key="3">
    <source>
        <dbReference type="Pfam" id="PF13670"/>
    </source>
</evidence>
<name>A0A2N4UFY2_9BURK</name>
<evidence type="ECO:0000313" key="5">
    <source>
        <dbReference type="Proteomes" id="UP000234328"/>
    </source>
</evidence>
<dbReference type="OrthoDB" id="8797209at2"/>
<keyword evidence="2" id="KW-0732">Signal</keyword>